<name>A0A0B1S5E9_OESDE</name>
<organism evidence="1 2">
    <name type="scientific">Oesophagostomum dentatum</name>
    <name type="common">Nodular worm</name>
    <dbReference type="NCBI Taxonomy" id="61180"/>
    <lineage>
        <taxon>Eukaryota</taxon>
        <taxon>Metazoa</taxon>
        <taxon>Ecdysozoa</taxon>
        <taxon>Nematoda</taxon>
        <taxon>Chromadorea</taxon>
        <taxon>Rhabditida</taxon>
        <taxon>Rhabditina</taxon>
        <taxon>Rhabditomorpha</taxon>
        <taxon>Strongyloidea</taxon>
        <taxon>Strongylidae</taxon>
        <taxon>Oesophagostomum</taxon>
    </lineage>
</organism>
<dbReference type="Proteomes" id="UP000053660">
    <property type="component" value="Unassembled WGS sequence"/>
</dbReference>
<evidence type="ECO:0000313" key="2">
    <source>
        <dbReference type="Proteomes" id="UP000053660"/>
    </source>
</evidence>
<dbReference type="AlphaFoldDB" id="A0A0B1S5E9"/>
<reference evidence="1 2" key="1">
    <citation type="submission" date="2014-03" db="EMBL/GenBank/DDBJ databases">
        <title>Draft genome of the hookworm Oesophagostomum dentatum.</title>
        <authorList>
            <person name="Mitreva M."/>
        </authorList>
    </citation>
    <scope>NUCLEOTIDE SEQUENCE [LARGE SCALE GENOMIC DNA]</scope>
    <source>
        <strain evidence="1 2">OD-Hann</strain>
    </source>
</reference>
<accession>A0A0B1S5E9</accession>
<proteinExistence type="predicted"/>
<dbReference type="EMBL" id="KN609497">
    <property type="protein sequence ID" value="KHJ78717.1"/>
    <property type="molecule type" value="Genomic_DNA"/>
</dbReference>
<feature type="non-terminal residue" evidence="1">
    <location>
        <position position="1"/>
    </location>
</feature>
<keyword evidence="2" id="KW-1185">Reference proteome</keyword>
<sequence>ILCENDLTAACADRYILGSSPKASNQSINYWVKAGVDFPFENTSHIELTTTVQRTHKMVDTQIVPISAGEKKSLVVNGLEPNEVYDVRRCVVIQLPKSLMADKRFSFSSSSNRLCSEEGFRTQPNKDACDVNLYVVLFVALMSLYR</sequence>
<gene>
    <name evidence="1" type="ORF">OESDEN_21660</name>
</gene>
<evidence type="ECO:0000313" key="1">
    <source>
        <dbReference type="EMBL" id="KHJ78717.1"/>
    </source>
</evidence>
<dbReference type="OrthoDB" id="5815922at2759"/>
<protein>
    <submittedName>
        <fullName evidence="1">Uncharacterized protein</fullName>
    </submittedName>
</protein>